<evidence type="ECO:0000256" key="1">
    <source>
        <dbReference type="SAM" id="Coils"/>
    </source>
</evidence>
<protein>
    <recommendedName>
        <fullName evidence="2">AAA+ ATPase lid domain-containing protein</fullName>
    </recommendedName>
</protein>
<dbReference type="OrthoDB" id="10042665at2759"/>
<dbReference type="EMBL" id="ML977582">
    <property type="protein sequence ID" value="KAF2001484.1"/>
    <property type="molecule type" value="Genomic_DNA"/>
</dbReference>
<dbReference type="Proteomes" id="UP000799779">
    <property type="component" value="Unassembled WGS sequence"/>
</dbReference>
<feature type="coiled-coil region" evidence="1">
    <location>
        <begin position="115"/>
        <end position="142"/>
    </location>
</feature>
<keyword evidence="4" id="KW-1185">Reference proteome</keyword>
<proteinExistence type="predicted"/>
<evidence type="ECO:0000259" key="2">
    <source>
        <dbReference type="Pfam" id="PF23232"/>
    </source>
</evidence>
<dbReference type="InterPro" id="IPR027417">
    <property type="entry name" value="P-loop_NTPase"/>
</dbReference>
<dbReference type="PANTHER" id="PTHR46411:SF2">
    <property type="entry name" value="AAA+ ATPASE DOMAIN-CONTAINING PROTEIN"/>
    <property type="match status" value="1"/>
</dbReference>
<dbReference type="InterPro" id="IPR056599">
    <property type="entry name" value="AAA_lid_fung"/>
</dbReference>
<keyword evidence="1" id="KW-0175">Coiled coil</keyword>
<evidence type="ECO:0000313" key="3">
    <source>
        <dbReference type="EMBL" id="KAF2001484.1"/>
    </source>
</evidence>
<dbReference type="AlphaFoldDB" id="A0A6A5WKN4"/>
<gene>
    <name evidence="3" type="ORF">P154DRAFT_574831</name>
</gene>
<sequence>MEYYKGMLFLTTNRIEQFDPAFHNRVHVNIKYGELSPEERCNIWRDHLTRACKKNRNKALWNEEAYRLLGSIKTNGRDIRNSTRTAVNFAQSSDHDVDMTHVLTVVRNNFNAKTTPDLEKILEELEQLHERLSEQTDLASEEQVHTSL</sequence>
<name>A0A6A5WKN4_9PLEO</name>
<evidence type="ECO:0000313" key="4">
    <source>
        <dbReference type="Proteomes" id="UP000799779"/>
    </source>
</evidence>
<dbReference type="Gene3D" id="3.40.50.300">
    <property type="entry name" value="P-loop containing nucleotide triphosphate hydrolases"/>
    <property type="match status" value="1"/>
</dbReference>
<accession>A0A6A5WKN4</accession>
<reference evidence="3" key="1">
    <citation type="journal article" date="2020" name="Stud. Mycol.">
        <title>101 Dothideomycetes genomes: a test case for predicting lifestyles and emergence of pathogens.</title>
        <authorList>
            <person name="Haridas S."/>
            <person name="Albert R."/>
            <person name="Binder M."/>
            <person name="Bloem J."/>
            <person name="Labutti K."/>
            <person name="Salamov A."/>
            <person name="Andreopoulos B."/>
            <person name="Baker S."/>
            <person name="Barry K."/>
            <person name="Bills G."/>
            <person name="Bluhm B."/>
            <person name="Cannon C."/>
            <person name="Castanera R."/>
            <person name="Culley D."/>
            <person name="Daum C."/>
            <person name="Ezra D."/>
            <person name="Gonzalez J."/>
            <person name="Henrissat B."/>
            <person name="Kuo A."/>
            <person name="Liang C."/>
            <person name="Lipzen A."/>
            <person name="Lutzoni F."/>
            <person name="Magnuson J."/>
            <person name="Mondo S."/>
            <person name="Nolan M."/>
            <person name="Ohm R."/>
            <person name="Pangilinan J."/>
            <person name="Park H.-J."/>
            <person name="Ramirez L."/>
            <person name="Alfaro M."/>
            <person name="Sun H."/>
            <person name="Tritt A."/>
            <person name="Yoshinaga Y."/>
            <person name="Zwiers L.-H."/>
            <person name="Turgeon B."/>
            <person name="Goodwin S."/>
            <person name="Spatafora J."/>
            <person name="Crous P."/>
            <person name="Grigoriev I."/>
        </authorList>
    </citation>
    <scope>NUCLEOTIDE SEQUENCE</scope>
    <source>
        <strain evidence="3">CBS 123094</strain>
    </source>
</reference>
<dbReference type="Pfam" id="PF23232">
    <property type="entry name" value="AAA_lid_13"/>
    <property type="match status" value="1"/>
</dbReference>
<dbReference type="PANTHER" id="PTHR46411">
    <property type="entry name" value="FAMILY ATPASE, PUTATIVE-RELATED"/>
    <property type="match status" value="1"/>
</dbReference>
<feature type="domain" description="AAA+ ATPase lid" evidence="2">
    <location>
        <begin position="35"/>
        <end position="107"/>
    </location>
</feature>
<organism evidence="3 4">
    <name type="scientific">Amniculicola lignicola CBS 123094</name>
    <dbReference type="NCBI Taxonomy" id="1392246"/>
    <lineage>
        <taxon>Eukaryota</taxon>
        <taxon>Fungi</taxon>
        <taxon>Dikarya</taxon>
        <taxon>Ascomycota</taxon>
        <taxon>Pezizomycotina</taxon>
        <taxon>Dothideomycetes</taxon>
        <taxon>Pleosporomycetidae</taxon>
        <taxon>Pleosporales</taxon>
        <taxon>Amniculicolaceae</taxon>
        <taxon>Amniculicola</taxon>
    </lineage>
</organism>
<dbReference type="SUPFAM" id="SSF52540">
    <property type="entry name" value="P-loop containing nucleoside triphosphate hydrolases"/>
    <property type="match status" value="1"/>
</dbReference>